<dbReference type="CDD" id="cd00130">
    <property type="entry name" value="PAS"/>
    <property type="match status" value="1"/>
</dbReference>
<dbReference type="SUPFAM" id="SSF52172">
    <property type="entry name" value="CheY-like"/>
    <property type="match status" value="1"/>
</dbReference>
<accession>A0A512MEE1</accession>
<dbReference type="PRINTS" id="PR00344">
    <property type="entry name" value="BCTRLSENSOR"/>
</dbReference>
<dbReference type="Gene3D" id="3.30.565.10">
    <property type="entry name" value="Histidine kinase-like ATPase, C-terminal domain"/>
    <property type="match status" value="1"/>
</dbReference>
<dbReference type="PROSITE" id="PS50109">
    <property type="entry name" value="HIS_KIN"/>
    <property type="match status" value="1"/>
</dbReference>
<feature type="transmembrane region" description="Helical" evidence="8">
    <location>
        <begin position="233"/>
        <end position="253"/>
    </location>
</feature>
<feature type="coiled-coil region" evidence="7">
    <location>
        <begin position="280"/>
        <end position="307"/>
    </location>
</feature>
<dbReference type="Pfam" id="PF00512">
    <property type="entry name" value="HisKA"/>
    <property type="match status" value="1"/>
</dbReference>
<dbReference type="Pfam" id="PF00072">
    <property type="entry name" value="Response_reg"/>
    <property type="match status" value="1"/>
</dbReference>
<evidence type="ECO:0000259" key="10">
    <source>
        <dbReference type="PROSITE" id="PS50110"/>
    </source>
</evidence>
<name>A0A512MEE1_9BACT</name>
<keyword evidence="3 6" id="KW-0597">Phosphoprotein</keyword>
<protein>
    <recommendedName>
        <fullName evidence="2">histidine kinase</fullName>
        <ecNumber evidence="2">2.7.13.3</ecNumber>
    </recommendedName>
</protein>
<dbReference type="SUPFAM" id="SSF55874">
    <property type="entry name" value="ATPase domain of HSP90 chaperone/DNA topoisomerase II/histidine kinase"/>
    <property type="match status" value="1"/>
</dbReference>
<dbReference type="CDD" id="cd16922">
    <property type="entry name" value="HATPase_EvgS-ArcB-TorS-like"/>
    <property type="match status" value="1"/>
</dbReference>
<dbReference type="InterPro" id="IPR001610">
    <property type="entry name" value="PAC"/>
</dbReference>
<dbReference type="Gene3D" id="3.30.450.20">
    <property type="entry name" value="PAS domain"/>
    <property type="match status" value="1"/>
</dbReference>
<dbReference type="SMART" id="SM00448">
    <property type="entry name" value="REC"/>
    <property type="match status" value="1"/>
</dbReference>
<feature type="transmembrane region" description="Helical" evidence="8">
    <location>
        <begin position="12"/>
        <end position="32"/>
    </location>
</feature>
<keyword evidence="8" id="KW-0472">Membrane</keyword>
<dbReference type="InterPro" id="IPR001789">
    <property type="entry name" value="Sig_transdc_resp-reg_receiver"/>
</dbReference>
<comment type="caution">
    <text evidence="12">The sequence shown here is derived from an EMBL/GenBank/DDBJ whole genome shotgun (WGS) entry which is preliminary data.</text>
</comment>
<organism evidence="12 13">
    <name type="scientific">Brevifollis gellanilyticus</name>
    <dbReference type="NCBI Taxonomy" id="748831"/>
    <lineage>
        <taxon>Bacteria</taxon>
        <taxon>Pseudomonadati</taxon>
        <taxon>Verrucomicrobiota</taxon>
        <taxon>Verrucomicrobiia</taxon>
        <taxon>Verrucomicrobiales</taxon>
        <taxon>Verrucomicrobiaceae</taxon>
    </lineage>
</organism>
<dbReference type="PROSITE" id="PS50110">
    <property type="entry name" value="RESPONSE_REGULATORY"/>
    <property type="match status" value="1"/>
</dbReference>
<feature type="transmembrane region" description="Helical" evidence="8">
    <location>
        <begin position="44"/>
        <end position="65"/>
    </location>
</feature>
<dbReference type="GO" id="GO:0000155">
    <property type="term" value="F:phosphorelay sensor kinase activity"/>
    <property type="evidence" value="ECO:0007669"/>
    <property type="project" value="InterPro"/>
</dbReference>
<feature type="transmembrane region" description="Helical" evidence="8">
    <location>
        <begin position="259"/>
        <end position="280"/>
    </location>
</feature>
<evidence type="ECO:0000256" key="2">
    <source>
        <dbReference type="ARBA" id="ARBA00012438"/>
    </source>
</evidence>
<dbReference type="SUPFAM" id="SSF47384">
    <property type="entry name" value="Homodimeric domain of signal transducing histidine kinase"/>
    <property type="match status" value="1"/>
</dbReference>
<dbReference type="InterPro" id="IPR035965">
    <property type="entry name" value="PAS-like_dom_sf"/>
</dbReference>
<dbReference type="FunFam" id="3.30.565.10:FF:000006">
    <property type="entry name" value="Sensor histidine kinase WalK"/>
    <property type="match status" value="1"/>
</dbReference>
<keyword evidence="8" id="KW-1133">Transmembrane helix</keyword>
<evidence type="ECO:0000259" key="11">
    <source>
        <dbReference type="PROSITE" id="PS50112"/>
    </source>
</evidence>
<keyword evidence="4" id="KW-0808">Transferase</keyword>
<dbReference type="Proteomes" id="UP000321577">
    <property type="component" value="Unassembled WGS sequence"/>
</dbReference>
<feature type="domain" description="Response regulatory" evidence="10">
    <location>
        <begin position="677"/>
        <end position="790"/>
    </location>
</feature>
<evidence type="ECO:0000313" key="12">
    <source>
        <dbReference type="EMBL" id="GEP45062.1"/>
    </source>
</evidence>
<evidence type="ECO:0000256" key="5">
    <source>
        <dbReference type="ARBA" id="ARBA00022777"/>
    </source>
</evidence>
<dbReference type="SMART" id="SM00387">
    <property type="entry name" value="HATPase_c"/>
    <property type="match status" value="1"/>
</dbReference>
<dbReference type="SUPFAM" id="SSF55785">
    <property type="entry name" value="PYP-like sensor domain (PAS domain)"/>
    <property type="match status" value="1"/>
</dbReference>
<dbReference type="Gene3D" id="1.10.287.130">
    <property type="match status" value="1"/>
</dbReference>
<dbReference type="PROSITE" id="PS50112">
    <property type="entry name" value="PAS"/>
    <property type="match status" value="1"/>
</dbReference>
<evidence type="ECO:0000259" key="9">
    <source>
        <dbReference type="PROSITE" id="PS50109"/>
    </source>
</evidence>
<keyword evidence="5" id="KW-0418">Kinase</keyword>
<keyword evidence="13" id="KW-1185">Reference proteome</keyword>
<feature type="modified residue" description="4-aspartylphosphate" evidence="6">
    <location>
        <position position="726"/>
    </location>
</feature>
<dbReference type="CDD" id="cd00082">
    <property type="entry name" value="HisKA"/>
    <property type="match status" value="1"/>
</dbReference>
<dbReference type="InterPro" id="IPR011006">
    <property type="entry name" value="CheY-like_superfamily"/>
</dbReference>
<dbReference type="SMART" id="SM00388">
    <property type="entry name" value="HisKA"/>
    <property type="match status" value="1"/>
</dbReference>
<feature type="transmembrane region" description="Helical" evidence="8">
    <location>
        <begin position="77"/>
        <end position="94"/>
    </location>
</feature>
<dbReference type="InterPro" id="IPR000014">
    <property type="entry name" value="PAS"/>
</dbReference>
<feature type="domain" description="Histidine kinase" evidence="9">
    <location>
        <begin position="437"/>
        <end position="656"/>
    </location>
</feature>
<dbReference type="EMBL" id="BKAG01000041">
    <property type="protein sequence ID" value="GEP45062.1"/>
    <property type="molecule type" value="Genomic_DNA"/>
</dbReference>
<dbReference type="Pfam" id="PF02518">
    <property type="entry name" value="HATPase_c"/>
    <property type="match status" value="1"/>
</dbReference>
<comment type="catalytic activity">
    <reaction evidence="1">
        <text>ATP + protein L-histidine = ADP + protein N-phospho-L-histidine.</text>
        <dbReference type="EC" id="2.7.13.3"/>
    </reaction>
</comment>
<dbReference type="OrthoDB" id="9768069at2"/>
<feature type="transmembrane region" description="Helical" evidence="8">
    <location>
        <begin position="124"/>
        <end position="142"/>
    </location>
</feature>
<dbReference type="AlphaFoldDB" id="A0A512MEE1"/>
<dbReference type="RefSeq" id="WP_146853606.1">
    <property type="nucleotide sequence ID" value="NZ_BKAG01000041.1"/>
</dbReference>
<evidence type="ECO:0000256" key="1">
    <source>
        <dbReference type="ARBA" id="ARBA00000085"/>
    </source>
</evidence>
<dbReference type="SMART" id="SM00086">
    <property type="entry name" value="PAC"/>
    <property type="match status" value="1"/>
</dbReference>
<proteinExistence type="predicted"/>
<gene>
    <name evidence="12" type="ORF">BGE01nite_43530</name>
</gene>
<evidence type="ECO:0000256" key="6">
    <source>
        <dbReference type="PROSITE-ProRule" id="PRU00169"/>
    </source>
</evidence>
<dbReference type="Gene3D" id="3.40.50.2300">
    <property type="match status" value="1"/>
</dbReference>
<evidence type="ECO:0000256" key="8">
    <source>
        <dbReference type="SAM" id="Phobius"/>
    </source>
</evidence>
<dbReference type="InterPro" id="IPR003594">
    <property type="entry name" value="HATPase_dom"/>
</dbReference>
<dbReference type="InterPro" id="IPR004358">
    <property type="entry name" value="Sig_transdc_His_kin-like_C"/>
</dbReference>
<dbReference type="InterPro" id="IPR005467">
    <property type="entry name" value="His_kinase_dom"/>
</dbReference>
<dbReference type="NCBIfam" id="TIGR00229">
    <property type="entry name" value="sensory_box"/>
    <property type="match status" value="1"/>
</dbReference>
<dbReference type="PANTHER" id="PTHR43047">
    <property type="entry name" value="TWO-COMPONENT HISTIDINE PROTEIN KINASE"/>
    <property type="match status" value="1"/>
</dbReference>
<evidence type="ECO:0000313" key="13">
    <source>
        <dbReference type="Proteomes" id="UP000321577"/>
    </source>
</evidence>
<dbReference type="Pfam" id="PF13426">
    <property type="entry name" value="PAS_9"/>
    <property type="match status" value="1"/>
</dbReference>
<dbReference type="InterPro" id="IPR036097">
    <property type="entry name" value="HisK_dim/P_sf"/>
</dbReference>
<dbReference type="InterPro" id="IPR036890">
    <property type="entry name" value="HATPase_C_sf"/>
</dbReference>
<evidence type="ECO:0000256" key="4">
    <source>
        <dbReference type="ARBA" id="ARBA00022679"/>
    </source>
</evidence>
<feature type="transmembrane region" description="Helical" evidence="8">
    <location>
        <begin position="187"/>
        <end position="205"/>
    </location>
</feature>
<dbReference type="EC" id="2.7.13.3" evidence="2"/>
<dbReference type="InterPro" id="IPR003661">
    <property type="entry name" value="HisK_dim/P_dom"/>
</dbReference>
<evidence type="ECO:0000256" key="3">
    <source>
        <dbReference type="ARBA" id="ARBA00022553"/>
    </source>
</evidence>
<sequence length="799" mass="87288">MKDLALSWKTTSRILGLTAAGIGLLGFLGWVLQVDVLKRVHPAWVTMKANTGLCLMLAGMAVALLHDEQLSHARRRVSQVFAVIIAMVGLLTLGEHFEWWHTPLDQWLFHETVPEAGRSFPGRMGPASAANFMLLGLALLLIDRKPGQLWWPAQICALAVMALTFLISLTYFYAFDVPLALAKYLSIAPHTVVAFMMLSTAILFARPERGFMAVICADNTGGIIARRLLPAALIWPTFIGWLCTLGHLAGYLGRGLDTALLASSLTLIFTGLVWWAARALGSAAERRRRAEDKLRRSEHELSDFFDNAAIALHWMGPDGCVLRVNDKELSMLGYSREEYLGRHIKDFHADPKVSADILARLTLGEILTDYPARMRCKDGSMRDVLIHSSVYWENGKFIHTRCFTRDVTERLRDAAALAQARDVAEAANRAKDDFLAVLSHELRTPLMPALATVSDLESELPQDPAELRQELSVIRRNIELEARLVDDLLDVTRINHGKLRIHAAPVNLHTALTHALTIAGPMLREKNISVVSDLAAQDRFVRGDAARLAQIFSNLLTNAAKFTPKAGKVEVHSMNEGNVIKVVVSDTGIGIDAAMLPRIFEAFHQGGISATRQFGGLGLGLSVAKSLVESHGGSLKAYSGGLGRGATFVVILPVQETPAADITATPPADAPPASVIRIMLVEDHEDTRRILQRLLERWGHHVTVAGNVADARRAITSGEFDLLLSDFGLPDGTGLDVIAALREKSTIPAVAMSGYGMDADLARTRAAGFSEHLVKPITADVLKQLVSRYAAARKSQELV</sequence>
<reference evidence="12 13" key="1">
    <citation type="submission" date="2019-07" db="EMBL/GenBank/DDBJ databases">
        <title>Whole genome shotgun sequence of Brevifollis gellanilyticus NBRC 108608.</title>
        <authorList>
            <person name="Hosoyama A."/>
            <person name="Uohara A."/>
            <person name="Ohji S."/>
            <person name="Ichikawa N."/>
        </authorList>
    </citation>
    <scope>NUCLEOTIDE SEQUENCE [LARGE SCALE GENOMIC DNA]</scope>
    <source>
        <strain evidence="12 13">NBRC 108608</strain>
    </source>
</reference>
<feature type="transmembrane region" description="Helical" evidence="8">
    <location>
        <begin position="149"/>
        <end position="175"/>
    </location>
</feature>
<evidence type="ECO:0000256" key="7">
    <source>
        <dbReference type="SAM" id="Coils"/>
    </source>
</evidence>
<feature type="domain" description="PAS" evidence="11">
    <location>
        <begin position="297"/>
        <end position="342"/>
    </location>
</feature>
<keyword evidence="8" id="KW-0812">Transmembrane</keyword>
<keyword evidence="7" id="KW-0175">Coiled coil</keyword>